<evidence type="ECO:0000313" key="20">
    <source>
        <dbReference type="Proteomes" id="UP000315534"/>
    </source>
</evidence>
<dbReference type="InterPro" id="IPR003018">
    <property type="entry name" value="GAF"/>
</dbReference>
<feature type="domain" description="PAS" evidence="17">
    <location>
        <begin position="270"/>
        <end position="315"/>
    </location>
</feature>
<comment type="cofactor">
    <cofactor evidence="2">
        <name>[4Fe-4S] cluster</name>
        <dbReference type="ChEBI" id="CHEBI:49883"/>
    </cofactor>
</comment>
<gene>
    <name evidence="19" type="ORF">E3J38_03645</name>
</gene>
<dbReference type="GO" id="GO:0000155">
    <property type="term" value="F:phosphorelay sensor kinase activity"/>
    <property type="evidence" value="ECO:0007669"/>
    <property type="project" value="InterPro"/>
</dbReference>
<dbReference type="Proteomes" id="UP000315534">
    <property type="component" value="Unassembled WGS sequence"/>
</dbReference>
<evidence type="ECO:0000259" key="17">
    <source>
        <dbReference type="PROSITE" id="PS50112"/>
    </source>
</evidence>
<dbReference type="PROSITE" id="PS50109">
    <property type="entry name" value="HIS_KIN"/>
    <property type="match status" value="1"/>
</dbReference>
<evidence type="ECO:0000256" key="11">
    <source>
        <dbReference type="ARBA" id="ARBA00023004"/>
    </source>
</evidence>
<dbReference type="PROSITE" id="PS50112">
    <property type="entry name" value="PAS"/>
    <property type="match status" value="3"/>
</dbReference>
<evidence type="ECO:0000313" key="19">
    <source>
        <dbReference type="EMBL" id="TET81573.1"/>
    </source>
</evidence>
<feature type="domain" description="PAS" evidence="17">
    <location>
        <begin position="397"/>
        <end position="468"/>
    </location>
</feature>
<name>A0A523XQJ0_UNCT6</name>
<evidence type="ECO:0000256" key="5">
    <source>
        <dbReference type="ARBA" id="ARBA00017322"/>
    </source>
</evidence>
<evidence type="ECO:0000256" key="14">
    <source>
        <dbReference type="ARBA" id="ARBA00024827"/>
    </source>
</evidence>
<dbReference type="InterPro" id="IPR036890">
    <property type="entry name" value="HATPase_C_sf"/>
</dbReference>
<evidence type="ECO:0000256" key="3">
    <source>
        <dbReference type="ARBA" id="ARBA00004496"/>
    </source>
</evidence>
<evidence type="ECO:0000259" key="18">
    <source>
        <dbReference type="PROSITE" id="PS50113"/>
    </source>
</evidence>
<accession>A0A523XQJ0</accession>
<keyword evidence="11" id="KW-0408">Iron</keyword>
<keyword evidence="6" id="KW-0004">4Fe-4S</keyword>
<dbReference type="SMART" id="SM00086">
    <property type="entry name" value="PAC"/>
    <property type="match status" value="2"/>
</dbReference>
<dbReference type="CDD" id="cd00130">
    <property type="entry name" value="PAS"/>
    <property type="match status" value="2"/>
</dbReference>
<evidence type="ECO:0000256" key="9">
    <source>
        <dbReference type="ARBA" id="ARBA00022723"/>
    </source>
</evidence>
<evidence type="ECO:0000256" key="15">
    <source>
        <dbReference type="ARBA" id="ARBA00030800"/>
    </source>
</evidence>
<feature type="domain" description="Histidine kinase" evidence="16">
    <location>
        <begin position="708"/>
        <end position="905"/>
    </location>
</feature>
<dbReference type="InterPro" id="IPR003594">
    <property type="entry name" value="HATPase_dom"/>
</dbReference>
<dbReference type="PROSITE" id="PS50113">
    <property type="entry name" value="PAC"/>
    <property type="match status" value="2"/>
</dbReference>
<feature type="domain" description="PAS" evidence="17">
    <location>
        <begin position="156"/>
        <end position="222"/>
    </location>
</feature>
<dbReference type="Gene3D" id="3.30.565.10">
    <property type="entry name" value="Histidine kinase-like ATPase, C-terminal domain"/>
    <property type="match status" value="1"/>
</dbReference>
<dbReference type="InterPro" id="IPR004358">
    <property type="entry name" value="Sig_transdc_His_kin-like_C"/>
</dbReference>
<proteinExistence type="predicted"/>
<dbReference type="EMBL" id="SOIP01000227">
    <property type="protein sequence ID" value="TET81573.1"/>
    <property type="molecule type" value="Genomic_DNA"/>
</dbReference>
<dbReference type="InterPro" id="IPR001610">
    <property type="entry name" value="PAC"/>
</dbReference>
<dbReference type="Gene3D" id="1.20.5.1930">
    <property type="match status" value="1"/>
</dbReference>
<organism evidence="19 20">
    <name type="scientific">candidate division TA06 bacterium</name>
    <dbReference type="NCBI Taxonomy" id="2250710"/>
    <lineage>
        <taxon>Bacteria</taxon>
        <taxon>Bacteria division TA06</taxon>
    </lineage>
</organism>
<evidence type="ECO:0000256" key="7">
    <source>
        <dbReference type="ARBA" id="ARBA00022490"/>
    </source>
</evidence>
<keyword evidence="7" id="KW-0963">Cytoplasm</keyword>
<dbReference type="GO" id="GO:0046872">
    <property type="term" value="F:metal ion binding"/>
    <property type="evidence" value="ECO:0007669"/>
    <property type="project" value="UniProtKB-KW"/>
</dbReference>
<evidence type="ECO:0000256" key="13">
    <source>
        <dbReference type="ARBA" id="ARBA00023014"/>
    </source>
</evidence>
<dbReference type="InterPro" id="IPR029016">
    <property type="entry name" value="GAF-like_dom_sf"/>
</dbReference>
<evidence type="ECO:0000259" key="16">
    <source>
        <dbReference type="PROSITE" id="PS50109"/>
    </source>
</evidence>
<dbReference type="Pfam" id="PF13185">
    <property type="entry name" value="GAF_2"/>
    <property type="match status" value="1"/>
</dbReference>
<dbReference type="SUPFAM" id="SSF55781">
    <property type="entry name" value="GAF domain-like"/>
    <property type="match status" value="1"/>
</dbReference>
<evidence type="ECO:0000256" key="1">
    <source>
        <dbReference type="ARBA" id="ARBA00000085"/>
    </source>
</evidence>
<keyword evidence="13" id="KW-0411">Iron-sulfur</keyword>
<sequence>MPTKKRKTRRRSFSAADAIEKQRTELVRKIANLLPKSRWTRKEARRVSDEFLQSFSDFLRTGRVNHLKDMAMVQLKNAGRKGTPLRSGLAFLSSVIKETTGVLVRSPHLDQRALELGVARTIQAFDYLNNLALDSQLRQTSATEELVRRISFHEGILQNPSVAIFAAEAKGKIVLWSKGAENMSGISRKKAIGKRLPGVLALKDSETAPISEDALSKAFSKLAKKSGTSYKKRQLAVTGSVSRITDDAGHFLGTAAIAFDMTETRRAKKRAEELAQVIENCNDAIIRADADGKIVYFNKGAEKLTGLWRKEAVGQLVDNMTKGRPDVDAAAAAIRRILKKRGAWTGEVTGVRKDGSEFSALLSLTAEYSDDGSYCGALGVAADITELRQAEQKAKESQAIFKTIIDTMDDPVVMTDKQGRLVLVNKACEKLSGYSRKEILSRGYPYATLSPGERKRVEAYRKKVIDSPGSRKLQRTMPTKKGERKEVEWKSTALRDKQGNTFGIVSVGRDMTERIKAENDLRLLLDLSASLGKTLELGEILSEALERTMKAFGADAGLTASLDKNTGYLHLLAHRGMETELVARLNKRKLEESLTARVIRTGKPLVVEDLRKLKGKFPPYPETLRAGYLSFMSLPLLFKGTVFGVFEMASRQLKQFKKSDLDLGMSLAGIVSSALLKAMLHREIATRQNELVELSKKLTSAEEDERKRISAELHDSTGQLLATAKMKLELITKQVARSQPETGEVLEETVALLSRALDEVRNISHGLHPSLLDELGFVSAVRWLARKTSQLSGIDIKLRVKGFKKRLPASIEIPLFRIAQEALNNLARHSRASKATVALSASDSNVKMAIRDDGIGFDPAKEYKNPAGLGLRTLRQRVRWLGGEFKLESAPGKGTSLEVQIPLEEPNEKG</sequence>
<dbReference type="SUPFAM" id="SSF55874">
    <property type="entry name" value="ATPase domain of HSP90 chaperone/DNA topoisomerase II/histidine kinase"/>
    <property type="match status" value="1"/>
</dbReference>
<dbReference type="GO" id="GO:0005737">
    <property type="term" value="C:cytoplasm"/>
    <property type="evidence" value="ECO:0007669"/>
    <property type="project" value="UniProtKB-SubCell"/>
</dbReference>
<evidence type="ECO:0000256" key="10">
    <source>
        <dbReference type="ARBA" id="ARBA00022777"/>
    </source>
</evidence>
<dbReference type="SUPFAM" id="SSF55785">
    <property type="entry name" value="PYP-like sensor domain (PAS domain)"/>
    <property type="match status" value="3"/>
</dbReference>
<dbReference type="Pfam" id="PF07730">
    <property type="entry name" value="HisKA_3"/>
    <property type="match status" value="1"/>
</dbReference>
<evidence type="ECO:0000256" key="6">
    <source>
        <dbReference type="ARBA" id="ARBA00022485"/>
    </source>
</evidence>
<dbReference type="EC" id="2.7.13.3" evidence="4"/>
<comment type="subcellular location">
    <subcellularLocation>
        <location evidence="3">Cytoplasm</location>
    </subcellularLocation>
</comment>
<dbReference type="SMART" id="SM00065">
    <property type="entry name" value="GAF"/>
    <property type="match status" value="1"/>
</dbReference>
<keyword evidence="8" id="KW-0808">Transferase</keyword>
<dbReference type="Gene3D" id="3.30.450.20">
    <property type="entry name" value="PAS domain"/>
    <property type="match status" value="3"/>
</dbReference>
<dbReference type="SMART" id="SM00387">
    <property type="entry name" value="HATPase_c"/>
    <property type="match status" value="1"/>
</dbReference>
<evidence type="ECO:0000256" key="4">
    <source>
        <dbReference type="ARBA" id="ARBA00012438"/>
    </source>
</evidence>
<dbReference type="AlphaFoldDB" id="A0A523XQJ0"/>
<evidence type="ECO:0000256" key="12">
    <source>
        <dbReference type="ARBA" id="ARBA00023012"/>
    </source>
</evidence>
<dbReference type="Gene3D" id="3.30.450.40">
    <property type="match status" value="1"/>
</dbReference>
<dbReference type="CDD" id="cd16917">
    <property type="entry name" value="HATPase_UhpB-NarQ-NarX-like"/>
    <property type="match status" value="1"/>
</dbReference>
<feature type="domain" description="PAC" evidence="18">
    <location>
        <begin position="344"/>
        <end position="396"/>
    </location>
</feature>
<dbReference type="InterPro" id="IPR035965">
    <property type="entry name" value="PAS-like_dom_sf"/>
</dbReference>
<dbReference type="GO" id="GO:0016020">
    <property type="term" value="C:membrane"/>
    <property type="evidence" value="ECO:0007669"/>
    <property type="project" value="InterPro"/>
</dbReference>
<keyword evidence="10" id="KW-0418">Kinase</keyword>
<dbReference type="GO" id="GO:0046983">
    <property type="term" value="F:protein dimerization activity"/>
    <property type="evidence" value="ECO:0007669"/>
    <property type="project" value="InterPro"/>
</dbReference>
<dbReference type="NCBIfam" id="TIGR00229">
    <property type="entry name" value="sensory_box"/>
    <property type="match status" value="3"/>
</dbReference>
<dbReference type="InterPro" id="IPR005467">
    <property type="entry name" value="His_kinase_dom"/>
</dbReference>
<dbReference type="InterPro" id="IPR050482">
    <property type="entry name" value="Sensor_HK_TwoCompSys"/>
</dbReference>
<evidence type="ECO:0000256" key="8">
    <source>
        <dbReference type="ARBA" id="ARBA00022679"/>
    </source>
</evidence>
<dbReference type="InterPro" id="IPR013767">
    <property type="entry name" value="PAS_fold"/>
</dbReference>
<comment type="function">
    <text evidence="14">Member of the two-component regulatory system NreB/NreC involved in the control of dissimilatory nitrate/nitrite reduction in response to oxygen. NreB functions as a direct oxygen sensor histidine kinase which is autophosphorylated, in the absence of oxygen, probably at the conserved histidine residue, and transfers its phosphate group probably to a conserved aspartate residue of NreC. NreB/NreC activates the expression of the nitrate (narGHJI) and nitrite (nir) reductase operons, as well as the putative nitrate transporter gene narT.</text>
</comment>
<keyword evidence="9" id="KW-0479">Metal-binding</keyword>
<dbReference type="GO" id="GO:0006355">
    <property type="term" value="P:regulation of DNA-templated transcription"/>
    <property type="evidence" value="ECO:0007669"/>
    <property type="project" value="InterPro"/>
</dbReference>
<dbReference type="GO" id="GO:0051539">
    <property type="term" value="F:4 iron, 4 sulfur cluster binding"/>
    <property type="evidence" value="ECO:0007669"/>
    <property type="project" value="UniProtKB-KW"/>
</dbReference>
<dbReference type="InterPro" id="IPR000700">
    <property type="entry name" value="PAS-assoc_C"/>
</dbReference>
<comment type="catalytic activity">
    <reaction evidence="1">
        <text>ATP + protein L-histidine = ADP + protein N-phospho-L-histidine.</text>
        <dbReference type="EC" id="2.7.13.3"/>
    </reaction>
</comment>
<dbReference type="SMART" id="SM00091">
    <property type="entry name" value="PAS"/>
    <property type="match status" value="3"/>
</dbReference>
<reference evidence="19 20" key="1">
    <citation type="submission" date="2019-03" db="EMBL/GenBank/DDBJ databases">
        <title>Metabolic potential of uncultured bacteria and archaea associated with petroleum seepage in deep-sea sediments.</title>
        <authorList>
            <person name="Dong X."/>
            <person name="Hubert C."/>
        </authorList>
    </citation>
    <scope>NUCLEOTIDE SEQUENCE [LARGE SCALE GENOMIC DNA]</scope>
    <source>
        <strain evidence="19">E29_bin36</strain>
    </source>
</reference>
<dbReference type="Pfam" id="PF02518">
    <property type="entry name" value="HATPase_c"/>
    <property type="match status" value="1"/>
</dbReference>
<dbReference type="Pfam" id="PF13426">
    <property type="entry name" value="PAS_9"/>
    <property type="match status" value="1"/>
</dbReference>
<feature type="domain" description="PAC" evidence="18">
    <location>
        <begin position="471"/>
        <end position="523"/>
    </location>
</feature>
<dbReference type="PRINTS" id="PR00344">
    <property type="entry name" value="BCTRLSENSOR"/>
</dbReference>
<dbReference type="InterPro" id="IPR011712">
    <property type="entry name" value="Sig_transdc_His_kin_sub3_dim/P"/>
</dbReference>
<dbReference type="Pfam" id="PF00989">
    <property type="entry name" value="PAS"/>
    <property type="match status" value="2"/>
</dbReference>
<dbReference type="InterPro" id="IPR000014">
    <property type="entry name" value="PAS"/>
</dbReference>
<protein>
    <recommendedName>
        <fullName evidence="5">Oxygen sensor histidine kinase NreB</fullName>
        <ecNumber evidence="4">2.7.13.3</ecNumber>
    </recommendedName>
    <alternativeName>
        <fullName evidence="15">Nitrogen regulation protein B</fullName>
    </alternativeName>
</protein>
<keyword evidence="12" id="KW-0902">Two-component regulatory system</keyword>
<evidence type="ECO:0000256" key="2">
    <source>
        <dbReference type="ARBA" id="ARBA00001966"/>
    </source>
</evidence>
<comment type="caution">
    <text evidence="19">The sequence shown here is derived from an EMBL/GenBank/DDBJ whole genome shotgun (WGS) entry which is preliminary data.</text>
</comment>
<dbReference type="PANTHER" id="PTHR24421">
    <property type="entry name" value="NITRATE/NITRITE SENSOR PROTEIN NARX-RELATED"/>
    <property type="match status" value="1"/>
</dbReference>